<dbReference type="InterPro" id="IPR027417">
    <property type="entry name" value="P-loop_NTPase"/>
</dbReference>
<feature type="coiled-coil region" evidence="3">
    <location>
        <begin position="572"/>
        <end position="606"/>
    </location>
</feature>
<dbReference type="InterPro" id="IPR032524">
    <property type="entry name" value="ABC_tran_C"/>
</dbReference>
<dbReference type="AlphaFoldDB" id="A0A9D9N1N3"/>
<dbReference type="InterPro" id="IPR051309">
    <property type="entry name" value="ABCF_ATPase"/>
</dbReference>
<evidence type="ECO:0000313" key="6">
    <source>
        <dbReference type="EMBL" id="MBO8456888.1"/>
    </source>
</evidence>
<feature type="domain" description="ABC transporter" evidence="5">
    <location>
        <begin position="322"/>
        <end position="545"/>
    </location>
</feature>
<feature type="region of interest" description="Disordered" evidence="4">
    <location>
        <begin position="539"/>
        <end position="567"/>
    </location>
</feature>
<proteinExistence type="predicted"/>
<gene>
    <name evidence="6" type="ORF">IAA81_01515</name>
</gene>
<dbReference type="Gene3D" id="1.10.287.380">
    <property type="entry name" value="Valyl-tRNA synthetase, C-terminal domain"/>
    <property type="match status" value="1"/>
</dbReference>
<dbReference type="EMBL" id="JADIMM010000022">
    <property type="protein sequence ID" value="MBO8456888.1"/>
    <property type="molecule type" value="Genomic_DNA"/>
</dbReference>
<evidence type="ECO:0000259" key="5">
    <source>
        <dbReference type="PROSITE" id="PS50893"/>
    </source>
</evidence>
<keyword evidence="3" id="KW-0175">Coiled coil</keyword>
<dbReference type="GO" id="GO:0016887">
    <property type="term" value="F:ATP hydrolysis activity"/>
    <property type="evidence" value="ECO:0007669"/>
    <property type="project" value="InterPro"/>
</dbReference>
<dbReference type="SMART" id="SM00382">
    <property type="entry name" value="AAA"/>
    <property type="match status" value="2"/>
</dbReference>
<dbReference type="SUPFAM" id="SSF52540">
    <property type="entry name" value="P-loop containing nucleoside triphosphate hydrolases"/>
    <property type="match status" value="2"/>
</dbReference>
<dbReference type="Pfam" id="PF16326">
    <property type="entry name" value="ABC_tran_CTD"/>
    <property type="match status" value="1"/>
</dbReference>
<reference evidence="6" key="2">
    <citation type="journal article" date="2021" name="PeerJ">
        <title>Extensive microbial diversity within the chicken gut microbiome revealed by metagenomics and culture.</title>
        <authorList>
            <person name="Gilroy R."/>
            <person name="Ravi A."/>
            <person name="Getino M."/>
            <person name="Pursley I."/>
            <person name="Horton D.L."/>
            <person name="Alikhan N.F."/>
            <person name="Baker D."/>
            <person name="Gharbi K."/>
            <person name="Hall N."/>
            <person name="Watson M."/>
            <person name="Adriaenssens E.M."/>
            <person name="Foster-Nyarko E."/>
            <person name="Jarju S."/>
            <person name="Secka A."/>
            <person name="Antonio M."/>
            <person name="Oren A."/>
            <person name="Chaudhuri R.R."/>
            <person name="La Ragione R."/>
            <person name="Hildebrand F."/>
            <person name="Pallen M.J."/>
        </authorList>
    </citation>
    <scope>NUCLEOTIDE SEQUENCE</scope>
    <source>
        <strain evidence="6">10532</strain>
    </source>
</reference>
<dbReference type="InterPro" id="IPR003593">
    <property type="entry name" value="AAA+_ATPase"/>
</dbReference>
<dbReference type="Pfam" id="PF12848">
    <property type="entry name" value="ABC_tran_Xtn"/>
    <property type="match status" value="1"/>
</dbReference>
<reference evidence="6" key="1">
    <citation type="submission" date="2020-10" db="EMBL/GenBank/DDBJ databases">
        <authorList>
            <person name="Gilroy R."/>
        </authorList>
    </citation>
    <scope>NUCLEOTIDE SEQUENCE</scope>
    <source>
        <strain evidence="6">10532</strain>
    </source>
</reference>
<name>A0A9D9N1N3_9SPIR</name>
<dbReference type="InterPro" id="IPR003439">
    <property type="entry name" value="ABC_transporter-like_ATP-bd"/>
</dbReference>
<dbReference type="InterPro" id="IPR037118">
    <property type="entry name" value="Val-tRNA_synth_C_sf"/>
</dbReference>
<dbReference type="PANTHER" id="PTHR42855">
    <property type="entry name" value="ABC TRANSPORTER ATP-BINDING SUBUNIT"/>
    <property type="match status" value="1"/>
</dbReference>
<dbReference type="CDD" id="cd03221">
    <property type="entry name" value="ABCF_EF-3"/>
    <property type="match status" value="2"/>
</dbReference>
<dbReference type="Proteomes" id="UP000823638">
    <property type="component" value="Unassembled WGS sequence"/>
</dbReference>
<dbReference type="PROSITE" id="PS50893">
    <property type="entry name" value="ABC_TRANSPORTER_2"/>
    <property type="match status" value="2"/>
</dbReference>
<dbReference type="GO" id="GO:0003677">
    <property type="term" value="F:DNA binding"/>
    <property type="evidence" value="ECO:0007669"/>
    <property type="project" value="InterPro"/>
</dbReference>
<dbReference type="InterPro" id="IPR032781">
    <property type="entry name" value="ABC_tran_Xtn"/>
</dbReference>
<evidence type="ECO:0000256" key="2">
    <source>
        <dbReference type="ARBA" id="ARBA00022840"/>
    </source>
</evidence>
<dbReference type="Pfam" id="PF00005">
    <property type="entry name" value="ABC_tran"/>
    <property type="match status" value="2"/>
</dbReference>
<dbReference type="GO" id="GO:0005524">
    <property type="term" value="F:ATP binding"/>
    <property type="evidence" value="ECO:0007669"/>
    <property type="project" value="UniProtKB-KW"/>
</dbReference>
<comment type="caution">
    <text evidence="6">The sequence shown here is derived from an EMBL/GenBank/DDBJ whole genome shotgun (WGS) entry which is preliminary data.</text>
</comment>
<accession>A0A9D9N1N3</accession>
<dbReference type="PANTHER" id="PTHR42855:SF1">
    <property type="entry name" value="ABC TRANSPORTER DOMAIN-CONTAINING PROTEIN"/>
    <property type="match status" value="1"/>
</dbReference>
<feature type="domain" description="ABC transporter" evidence="5">
    <location>
        <begin position="4"/>
        <end position="258"/>
    </location>
</feature>
<organism evidence="6 7">
    <name type="scientific">Candidatus Gallitreponema excrementavium</name>
    <dbReference type="NCBI Taxonomy" id="2840840"/>
    <lineage>
        <taxon>Bacteria</taxon>
        <taxon>Pseudomonadati</taxon>
        <taxon>Spirochaetota</taxon>
        <taxon>Spirochaetia</taxon>
        <taxon>Spirochaetales</taxon>
        <taxon>Candidatus Gallitreponema</taxon>
    </lineage>
</organism>
<evidence type="ECO:0000256" key="3">
    <source>
        <dbReference type="SAM" id="Coils"/>
    </source>
</evidence>
<evidence type="ECO:0000313" key="7">
    <source>
        <dbReference type="Proteomes" id="UP000823638"/>
    </source>
</evidence>
<dbReference type="FunFam" id="3.40.50.300:FF:000011">
    <property type="entry name" value="Putative ABC transporter ATP-binding component"/>
    <property type="match status" value="2"/>
</dbReference>
<keyword evidence="2 6" id="KW-0067">ATP-binding</keyword>
<dbReference type="Gene3D" id="3.40.50.300">
    <property type="entry name" value="P-loop containing nucleotide triphosphate hydrolases"/>
    <property type="match status" value="2"/>
</dbReference>
<evidence type="ECO:0000256" key="1">
    <source>
        <dbReference type="ARBA" id="ARBA00022741"/>
    </source>
</evidence>
<sequence length="637" mass="72978">MNILSCKNLAKTGRDKILFSGVTFGIDEGEKIALVGRNGCGKTTLLSIIAGLIPADEGNAVISTSSGFSFLHQNPEFNPEDTIYQHIFKHSSRKLQTIRDYFSLCSKLETETQENRQNKLTSQLEILTEEMDKKALWNYENEIESILSNLGINNLEIKMKTLSGGTLKKVALAQVLVDDTRLLLLDEPTNHLDIETISWLETYLKETPKAVLMVTHDRYFLDNVCSGIYEISNGQLEHYKGNFSYYLEKKAEKEAQEEAANRKIESILRREREWLLRGPCARGTKIKARIDRDMALINREKPLKDLAFEFGIKGRRLGGKILEAENLEKSFGNKTVIKDFTYSFKKGERIGIFGENGAGKTTFLNLLTETIPPDSGKITKGINTHISYYMQNPVLSEKEKKAQESTVLEYIRNEKEFLEYNNGKMLSASQLLEKFGFTGKMLYSQVRTLSGGERKRLYLVKLLMKDPNFLILDEPTNDFDIYTMSVLESFLTEFPGCLLVVSHDRYFMDRTTDSLFILEKGGNIKGFTGSVSEYLELTKSRNQDDTRHKNPGEEKTTAIKKEKTAPEKKKLTFKEQKEFEELEKTIETKEAEKKRLEELMSSGESDHIKLADWGTRLTKINEELEESYKRWEYLASF</sequence>
<evidence type="ECO:0000256" key="4">
    <source>
        <dbReference type="SAM" id="MobiDB-lite"/>
    </source>
</evidence>
<keyword evidence="1" id="KW-0547">Nucleotide-binding</keyword>
<protein>
    <submittedName>
        <fullName evidence="6">ABC-F family ATP-binding cassette domain-containing protein</fullName>
    </submittedName>
</protein>